<gene>
    <name evidence="2" type="ORF">V7S43_011286</name>
</gene>
<comment type="caution">
    <text evidence="2">The sequence shown here is derived from an EMBL/GenBank/DDBJ whole genome shotgun (WGS) entry which is preliminary data.</text>
</comment>
<proteinExistence type="predicted"/>
<protein>
    <submittedName>
        <fullName evidence="2">Uncharacterized protein</fullName>
    </submittedName>
</protein>
<organism evidence="2 3">
    <name type="scientific">Phytophthora oleae</name>
    <dbReference type="NCBI Taxonomy" id="2107226"/>
    <lineage>
        <taxon>Eukaryota</taxon>
        <taxon>Sar</taxon>
        <taxon>Stramenopiles</taxon>
        <taxon>Oomycota</taxon>
        <taxon>Peronosporomycetes</taxon>
        <taxon>Peronosporales</taxon>
        <taxon>Peronosporaceae</taxon>
        <taxon>Phytophthora</taxon>
    </lineage>
</organism>
<sequence>MSKRKRGLGGASDEKTASQVETVFTTCFRLINCNSFPFLREDVAASLASLVECSWSITALVDDDLDHRDHILSDMMPRVDLHEIALKGLVNAPGREQMAAKKRAIGRQSEESSTDRVKPKKIKRTQRNRIWHPHSGGKAVLCRWQDSVMSD</sequence>
<evidence type="ECO:0000256" key="1">
    <source>
        <dbReference type="SAM" id="MobiDB-lite"/>
    </source>
</evidence>
<accession>A0ABD3FFU0</accession>
<feature type="region of interest" description="Disordered" evidence="1">
    <location>
        <begin position="99"/>
        <end position="125"/>
    </location>
</feature>
<dbReference type="EMBL" id="JBIMZQ010000026">
    <property type="protein sequence ID" value="KAL3663874.1"/>
    <property type="molecule type" value="Genomic_DNA"/>
</dbReference>
<dbReference type="Proteomes" id="UP001632037">
    <property type="component" value="Unassembled WGS sequence"/>
</dbReference>
<dbReference type="AlphaFoldDB" id="A0ABD3FFU0"/>
<name>A0ABD3FFU0_9STRA</name>
<feature type="compositionally biased region" description="Basic and acidic residues" evidence="1">
    <location>
        <begin position="108"/>
        <end position="117"/>
    </location>
</feature>
<reference evidence="2 3" key="1">
    <citation type="submission" date="2024-09" db="EMBL/GenBank/DDBJ databases">
        <title>Genome sequencing and assembly of Phytophthora oleae, isolate VK10A, causative agent of rot of olive drupes.</title>
        <authorList>
            <person name="Conti Taguali S."/>
            <person name="Riolo M."/>
            <person name="La Spada F."/>
            <person name="Cacciola S.O."/>
            <person name="Dionisio G."/>
        </authorList>
    </citation>
    <scope>NUCLEOTIDE SEQUENCE [LARGE SCALE GENOMIC DNA]</scope>
    <source>
        <strain evidence="2 3">VK10A</strain>
    </source>
</reference>
<evidence type="ECO:0000313" key="3">
    <source>
        <dbReference type="Proteomes" id="UP001632037"/>
    </source>
</evidence>
<evidence type="ECO:0000313" key="2">
    <source>
        <dbReference type="EMBL" id="KAL3663874.1"/>
    </source>
</evidence>
<keyword evidence="3" id="KW-1185">Reference proteome</keyword>